<protein>
    <submittedName>
        <fullName evidence="1">Uncharacterized protein</fullName>
    </submittedName>
</protein>
<comment type="caution">
    <text evidence="1">The sequence shown here is derived from an EMBL/GenBank/DDBJ whole genome shotgun (WGS) entry which is preliminary data.</text>
</comment>
<organism evidence="1 2">
    <name type="scientific">Gemella bergeri ATCC 700627</name>
    <dbReference type="NCBI Taxonomy" id="1321820"/>
    <lineage>
        <taxon>Bacteria</taxon>
        <taxon>Bacillati</taxon>
        <taxon>Bacillota</taxon>
        <taxon>Bacilli</taxon>
        <taxon>Bacillales</taxon>
        <taxon>Gemellaceae</taxon>
        <taxon>Gemella</taxon>
    </lineage>
</organism>
<reference evidence="1 2" key="1">
    <citation type="submission" date="2013-08" db="EMBL/GenBank/DDBJ databases">
        <authorList>
            <person name="Weinstock G."/>
            <person name="Sodergren E."/>
            <person name="Wylie T."/>
            <person name="Fulton L."/>
            <person name="Fulton R."/>
            <person name="Fronick C."/>
            <person name="O'Laughlin M."/>
            <person name="Godfrey J."/>
            <person name="Miner T."/>
            <person name="Herter B."/>
            <person name="Appelbaum E."/>
            <person name="Cordes M."/>
            <person name="Lek S."/>
            <person name="Wollam A."/>
            <person name="Pepin K.H."/>
            <person name="Palsikar V.B."/>
            <person name="Mitreva M."/>
            <person name="Wilson R.K."/>
        </authorList>
    </citation>
    <scope>NUCLEOTIDE SEQUENCE [LARGE SCALE GENOMIC DNA]</scope>
    <source>
        <strain evidence="1 2">ATCC 700627</strain>
    </source>
</reference>
<proteinExistence type="predicted"/>
<dbReference type="EMBL" id="AWVP01000029">
    <property type="protein sequence ID" value="ERK59450.1"/>
    <property type="molecule type" value="Genomic_DNA"/>
</dbReference>
<evidence type="ECO:0000313" key="1">
    <source>
        <dbReference type="EMBL" id="ERK59450.1"/>
    </source>
</evidence>
<dbReference type="RefSeq" id="WP_021752981.1">
    <property type="nucleotide sequence ID" value="NZ_KI271836.1"/>
</dbReference>
<accession>U2Q9H8</accession>
<name>U2Q9H8_9BACL</name>
<gene>
    <name evidence="1" type="ORF">HMPREF1983_00538</name>
</gene>
<dbReference type="PATRIC" id="fig|1321820.3.peg.526"/>
<sequence>MNIADYKSVVEVIKHDKKEWISKFLEFNIYEHPDFYEKLAQQKKNYYLCEKEEKIYLVDSDNNKKEISWVNLDNFEEIEIGEYIYKKYRVLK</sequence>
<evidence type="ECO:0000313" key="2">
    <source>
        <dbReference type="Proteomes" id="UP000016637"/>
    </source>
</evidence>
<dbReference type="eggNOG" id="ENOG503051U">
    <property type="taxonomic scope" value="Bacteria"/>
</dbReference>
<dbReference type="HOGENOM" id="CLU_2395501_0_0_9"/>
<keyword evidence="2" id="KW-1185">Reference proteome</keyword>
<dbReference type="AlphaFoldDB" id="U2Q9H8"/>
<dbReference type="Proteomes" id="UP000016637">
    <property type="component" value="Unassembled WGS sequence"/>
</dbReference>